<dbReference type="Pfam" id="PF13180">
    <property type="entry name" value="PDZ_2"/>
    <property type="match status" value="1"/>
</dbReference>
<dbReference type="OrthoDB" id="9758917at2"/>
<dbReference type="Pfam" id="PF13365">
    <property type="entry name" value="Trypsin_2"/>
    <property type="match status" value="1"/>
</dbReference>
<dbReference type="InterPro" id="IPR001478">
    <property type="entry name" value="PDZ"/>
</dbReference>
<dbReference type="PANTHER" id="PTHR22939:SF129">
    <property type="entry name" value="SERINE PROTEASE HTRA2, MITOCHONDRIAL"/>
    <property type="match status" value="1"/>
</dbReference>
<evidence type="ECO:0000256" key="3">
    <source>
        <dbReference type="ARBA" id="ARBA00022729"/>
    </source>
</evidence>
<protein>
    <submittedName>
        <fullName evidence="11">Do family serine endopeptidase</fullName>
    </submittedName>
</protein>
<dbReference type="SUPFAM" id="SSF50494">
    <property type="entry name" value="Trypsin-like serine proteases"/>
    <property type="match status" value="1"/>
</dbReference>
<keyword evidence="6" id="KW-0720">Serine protease</keyword>
<dbReference type="Proteomes" id="UP000315439">
    <property type="component" value="Unassembled WGS sequence"/>
</dbReference>
<evidence type="ECO:0000256" key="9">
    <source>
        <dbReference type="SAM" id="SignalP"/>
    </source>
</evidence>
<evidence type="ECO:0000256" key="4">
    <source>
        <dbReference type="ARBA" id="ARBA00022737"/>
    </source>
</evidence>
<evidence type="ECO:0000259" key="10">
    <source>
        <dbReference type="PROSITE" id="PS50106"/>
    </source>
</evidence>
<dbReference type="InterPro" id="IPR036034">
    <property type="entry name" value="PDZ_sf"/>
</dbReference>
<feature type="binding site" evidence="8">
    <location>
        <begin position="257"/>
        <end position="261"/>
    </location>
    <ligand>
        <name>substrate</name>
    </ligand>
</feature>
<dbReference type="InterPro" id="IPR001940">
    <property type="entry name" value="Peptidase_S1C"/>
</dbReference>
<accession>A0A545UK13</accession>
<keyword evidence="12" id="KW-1185">Reference proteome</keyword>
<dbReference type="GO" id="GO:0006515">
    <property type="term" value="P:protein quality control for misfolded or incompletely synthesized proteins"/>
    <property type="evidence" value="ECO:0007669"/>
    <property type="project" value="TreeGrafter"/>
</dbReference>
<dbReference type="SMART" id="SM00228">
    <property type="entry name" value="PDZ"/>
    <property type="match status" value="2"/>
</dbReference>
<dbReference type="SUPFAM" id="SSF50156">
    <property type="entry name" value="PDZ domain-like"/>
    <property type="match status" value="2"/>
</dbReference>
<evidence type="ECO:0000256" key="5">
    <source>
        <dbReference type="ARBA" id="ARBA00022801"/>
    </source>
</evidence>
<comment type="caution">
    <text evidence="11">The sequence shown here is derived from an EMBL/GenBank/DDBJ whole genome shotgun (WGS) entry which is preliminary data.</text>
</comment>
<dbReference type="EMBL" id="VIKS01000001">
    <property type="protein sequence ID" value="TQV89796.1"/>
    <property type="molecule type" value="Genomic_DNA"/>
</dbReference>
<sequence>MLLRTLLFLLGIGLISAPSMASLPTAVNGQKLPSLAPMLEQANPAVVNISTTAIVDSRYDRDPFFRFFESPRRQIRPASLGSGVIIDAEKGLVLTNHHVIQGAEAIKVSLVDGREFDAEMLGSDKETDVAVIKIAAENLTALPTGDSDALRVGDFVVAIGNPFSLGNSVTSGIVSAKGRQGLGIEKYEDFIQTDAAINPGNSGGALVNLRGELIGVNTAILGPSGGNVGIGFAIPIKLALNVMEQLLEFGEVRRGLLGVKGQDLTPRIANALGLSTNKGVIITRITENSAAEKAGVKQYDIITHLNGRRIRSNGELVNQLGLLPGNSDVKLNLIRDNREITINTRLDEPSYKKYSGFDAHPYLKGVIIGESSNLDEERAHLKVQQIDTNSRAYYAGLRKGDKIVGVGRYRIFKYSQLVDLASRAGRTLPLTIERNNENLLLFIK</sequence>
<feature type="domain" description="PDZ" evidence="10">
    <location>
        <begin position="272"/>
        <end position="337"/>
    </location>
</feature>
<keyword evidence="2" id="KW-0645">Protease</keyword>
<dbReference type="InterPro" id="IPR009003">
    <property type="entry name" value="Peptidase_S1_PA"/>
</dbReference>
<keyword evidence="3 9" id="KW-0732">Signal</keyword>
<feature type="signal peptide" evidence="9">
    <location>
        <begin position="1"/>
        <end position="21"/>
    </location>
</feature>
<dbReference type="PROSITE" id="PS50106">
    <property type="entry name" value="PDZ"/>
    <property type="match status" value="2"/>
</dbReference>
<dbReference type="GO" id="GO:0042597">
    <property type="term" value="C:periplasmic space"/>
    <property type="evidence" value="ECO:0007669"/>
    <property type="project" value="TreeGrafter"/>
</dbReference>
<gene>
    <name evidence="11" type="ORF">FLL46_02640</name>
</gene>
<comment type="similarity">
    <text evidence="1">Belongs to the peptidase S1C family.</text>
</comment>
<evidence type="ECO:0000256" key="7">
    <source>
        <dbReference type="PIRSR" id="PIRSR611782-1"/>
    </source>
</evidence>
<feature type="binding site" evidence="8">
    <location>
        <position position="98"/>
    </location>
    <ligand>
        <name>substrate</name>
    </ligand>
</feature>
<feature type="active site" description="Charge relay system" evidence="7">
    <location>
        <position position="202"/>
    </location>
</feature>
<feature type="active site" description="Charge relay system" evidence="7">
    <location>
        <position position="128"/>
    </location>
</feature>
<dbReference type="FunFam" id="2.40.10.10:FF:000001">
    <property type="entry name" value="Periplasmic serine protease DegS"/>
    <property type="match status" value="1"/>
</dbReference>
<dbReference type="Gene3D" id="2.40.10.120">
    <property type="match status" value="1"/>
</dbReference>
<evidence type="ECO:0000256" key="1">
    <source>
        <dbReference type="ARBA" id="ARBA00010541"/>
    </source>
</evidence>
<evidence type="ECO:0000313" key="12">
    <source>
        <dbReference type="Proteomes" id="UP000315439"/>
    </source>
</evidence>
<feature type="binding site" evidence="8">
    <location>
        <position position="128"/>
    </location>
    <ligand>
        <name>substrate</name>
    </ligand>
</feature>
<dbReference type="PANTHER" id="PTHR22939">
    <property type="entry name" value="SERINE PROTEASE FAMILY S1C HTRA-RELATED"/>
    <property type="match status" value="1"/>
</dbReference>
<feature type="chain" id="PRO_5039358119" evidence="9">
    <location>
        <begin position="22"/>
        <end position="444"/>
    </location>
</feature>
<dbReference type="NCBIfam" id="TIGR02037">
    <property type="entry name" value="degP_htrA_DO"/>
    <property type="match status" value="1"/>
</dbReference>
<dbReference type="AlphaFoldDB" id="A0A545UK13"/>
<feature type="domain" description="PDZ" evidence="10">
    <location>
        <begin position="365"/>
        <end position="436"/>
    </location>
</feature>
<organism evidence="11 12">
    <name type="scientific">Aliikangiella coralliicola</name>
    <dbReference type="NCBI Taxonomy" id="2592383"/>
    <lineage>
        <taxon>Bacteria</taxon>
        <taxon>Pseudomonadati</taxon>
        <taxon>Pseudomonadota</taxon>
        <taxon>Gammaproteobacteria</taxon>
        <taxon>Oceanospirillales</taxon>
        <taxon>Pleioneaceae</taxon>
        <taxon>Aliikangiella</taxon>
    </lineage>
</organism>
<evidence type="ECO:0000256" key="8">
    <source>
        <dbReference type="PIRSR" id="PIRSR611782-2"/>
    </source>
</evidence>
<name>A0A545UK13_9GAMM</name>
<dbReference type="Gene3D" id="2.30.42.10">
    <property type="match status" value="2"/>
</dbReference>
<dbReference type="GO" id="GO:0004252">
    <property type="term" value="F:serine-type endopeptidase activity"/>
    <property type="evidence" value="ECO:0007669"/>
    <property type="project" value="InterPro"/>
</dbReference>
<reference evidence="11 12" key="1">
    <citation type="submission" date="2019-07" db="EMBL/GenBank/DDBJ databases">
        <title>Draft genome for Aliikangiella sp. M105.</title>
        <authorList>
            <person name="Wang G."/>
        </authorList>
    </citation>
    <scope>NUCLEOTIDE SEQUENCE [LARGE SCALE GENOMIC DNA]</scope>
    <source>
        <strain evidence="11 12">M105</strain>
    </source>
</reference>
<dbReference type="PRINTS" id="PR00834">
    <property type="entry name" value="PROTEASES2C"/>
</dbReference>
<evidence type="ECO:0000256" key="6">
    <source>
        <dbReference type="ARBA" id="ARBA00022825"/>
    </source>
</evidence>
<feature type="binding site" evidence="8">
    <location>
        <begin position="200"/>
        <end position="202"/>
    </location>
    <ligand>
        <name>substrate</name>
    </ligand>
</feature>
<keyword evidence="4" id="KW-0677">Repeat</keyword>
<dbReference type="InterPro" id="IPR011782">
    <property type="entry name" value="Pept_S1C_Do"/>
</dbReference>
<keyword evidence="5" id="KW-0378">Hydrolase</keyword>
<proteinExistence type="inferred from homology"/>
<feature type="active site" description="Charge relay system" evidence="7">
    <location>
        <position position="98"/>
    </location>
</feature>
<evidence type="ECO:0000256" key="2">
    <source>
        <dbReference type="ARBA" id="ARBA00022670"/>
    </source>
</evidence>
<evidence type="ECO:0000313" key="11">
    <source>
        <dbReference type="EMBL" id="TQV89796.1"/>
    </source>
</evidence>
<dbReference type="RefSeq" id="WP_142891860.1">
    <property type="nucleotide sequence ID" value="NZ_ML660160.1"/>
</dbReference>